<evidence type="ECO:0000313" key="12">
    <source>
        <dbReference type="EMBL" id="MBC8583987.1"/>
    </source>
</evidence>
<proteinExistence type="predicted"/>
<name>A0A926ENV5_9FIRM</name>
<dbReference type="PANTHER" id="PTHR30036:SF2">
    <property type="entry name" value="D-GALACTOSE_METHYL-GALACTOSIDE BINDING PERIPLASMIC PROTEIN MGLB"/>
    <property type="match status" value="1"/>
</dbReference>
<evidence type="ECO:0000256" key="9">
    <source>
        <dbReference type="ARBA" id="ARBA00034344"/>
    </source>
</evidence>
<evidence type="ECO:0000256" key="1">
    <source>
        <dbReference type="ARBA" id="ARBA00004196"/>
    </source>
</evidence>
<comment type="caution">
    <text evidence="12">The sequence shown here is derived from an EMBL/GenBank/DDBJ whole genome shotgun (WGS) entry which is preliminary data.</text>
</comment>
<gene>
    <name evidence="12" type="ORF">H8705_00075</name>
</gene>
<dbReference type="Pfam" id="PF13407">
    <property type="entry name" value="Peripla_BP_4"/>
    <property type="match status" value="1"/>
</dbReference>
<dbReference type="GO" id="GO:0046872">
    <property type="term" value="F:metal ion binding"/>
    <property type="evidence" value="ECO:0007669"/>
    <property type="project" value="UniProtKB-KW"/>
</dbReference>
<keyword evidence="5 10" id="KW-0732">Signal</keyword>
<dbReference type="AlphaFoldDB" id="A0A926ENV5"/>
<dbReference type="RefSeq" id="WP_262393845.1">
    <property type="nucleotide sequence ID" value="NZ_JACRTD010000001.1"/>
</dbReference>
<reference evidence="12" key="1">
    <citation type="submission" date="2020-08" db="EMBL/GenBank/DDBJ databases">
        <title>Genome public.</title>
        <authorList>
            <person name="Liu C."/>
            <person name="Sun Q."/>
        </authorList>
    </citation>
    <scope>NUCLEOTIDE SEQUENCE</scope>
    <source>
        <strain evidence="12">NSJ-64</strain>
    </source>
</reference>
<evidence type="ECO:0000256" key="5">
    <source>
        <dbReference type="ARBA" id="ARBA00022729"/>
    </source>
</evidence>
<organism evidence="12 13">
    <name type="scientific">Youxingia wuxianensis</name>
    <dbReference type="NCBI Taxonomy" id="2763678"/>
    <lineage>
        <taxon>Bacteria</taxon>
        <taxon>Bacillati</taxon>
        <taxon>Bacillota</taxon>
        <taxon>Clostridia</taxon>
        <taxon>Eubacteriales</taxon>
        <taxon>Oscillospiraceae</taxon>
        <taxon>Youxingia</taxon>
    </lineage>
</organism>
<comment type="subcellular location">
    <subcellularLocation>
        <location evidence="1">Cell envelope</location>
    </subcellularLocation>
</comment>
<evidence type="ECO:0000256" key="8">
    <source>
        <dbReference type="ARBA" id="ARBA00034323"/>
    </source>
</evidence>
<keyword evidence="4" id="KW-0479">Metal-binding</keyword>
<dbReference type="InterPro" id="IPR028082">
    <property type="entry name" value="Peripla_BP_I"/>
</dbReference>
<sequence length="348" mass="38025">MKRMIVTALALGILFSGCKGALGEDSSSRGKIPEIKIGVAVYREDDTFIETIVDNIEKLAKETETKDKVKITVNVVDGKGTQATQNDQVDKFLAQGYDVICVNMVDRTASATIIDKAKNAGIPVIFFNREPVEEDMQRWDKLYYVGSIPAESGTMQGNIVVDAYNADPEKADKNGDGKLQYVMLEGEPGHQDALIRTEYAVKTVTRKGIKLEKLASDTANWQRAQGATRMTQWLEQEFGDKIEVVFSNNDDMALGAIDALEAAGTQQLPIIVGVDGTPPALRAIQDGTLTGTVVNDSKKQAENIFKLAYALANGTPLEDVPELSQGKYIRTPHRQVTIGNVAEELEIE</sequence>
<dbReference type="EMBL" id="JACRTD010000001">
    <property type="protein sequence ID" value="MBC8583987.1"/>
    <property type="molecule type" value="Genomic_DNA"/>
</dbReference>
<evidence type="ECO:0000256" key="2">
    <source>
        <dbReference type="ARBA" id="ARBA00022448"/>
    </source>
</evidence>
<dbReference type="Gene3D" id="3.40.50.2300">
    <property type="match status" value="2"/>
</dbReference>
<keyword evidence="7" id="KW-0106">Calcium</keyword>
<dbReference type="SUPFAM" id="SSF53822">
    <property type="entry name" value="Periplasmic binding protein-like I"/>
    <property type="match status" value="1"/>
</dbReference>
<keyword evidence="13" id="KW-1185">Reference proteome</keyword>
<evidence type="ECO:0000313" key="13">
    <source>
        <dbReference type="Proteomes" id="UP000623678"/>
    </source>
</evidence>
<dbReference type="GO" id="GO:0030246">
    <property type="term" value="F:carbohydrate binding"/>
    <property type="evidence" value="ECO:0007669"/>
    <property type="project" value="InterPro"/>
</dbReference>
<dbReference type="InterPro" id="IPR050555">
    <property type="entry name" value="Bact_Solute-Bind_Prot2"/>
</dbReference>
<dbReference type="PANTHER" id="PTHR30036">
    <property type="entry name" value="D-XYLOSE-BINDING PERIPLASMIC PROTEIN"/>
    <property type="match status" value="1"/>
</dbReference>
<comment type="subunit">
    <text evidence="8">The ABC transporter complex is composed of one ATP-binding protein (MglA), two transmembrane proteins (MglC) and a solute-binding protein (MglB).</text>
</comment>
<keyword evidence="3" id="KW-0762">Sugar transport</keyword>
<evidence type="ECO:0000256" key="3">
    <source>
        <dbReference type="ARBA" id="ARBA00022597"/>
    </source>
</evidence>
<keyword evidence="6" id="KW-0574">Periplasm</keyword>
<feature type="chain" id="PRO_5039730824" description="D-galactose/methyl-galactoside binding periplasmic protein MglB" evidence="10">
    <location>
        <begin position="22"/>
        <end position="348"/>
    </location>
</feature>
<dbReference type="Proteomes" id="UP000623678">
    <property type="component" value="Unassembled WGS sequence"/>
</dbReference>
<evidence type="ECO:0000256" key="10">
    <source>
        <dbReference type="SAM" id="SignalP"/>
    </source>
</evidence>
<evidence type="ECO:0000256" key="6">
    <source>
        <dbReference type="ARBA" id="ARBA00022764"/>
    </source>
</evidence>
<protein>
    <recommendedName>
        <fullName evidence="9">D-galactose/methyl-galactoside binding periplasmic protein MglB</fullName>
    </recommendedName>
</protein>
<accession>A0A926ENV5</accession>
<feature type="signal peptide" evidence="10">
    <location>
        <begin position="1"/>
        <end position="21"/>
    </location>
</feature>
<dbReference type="PROSITE" id="PS51257">
    <property type="entry name" value="PROKAR_LIPOPROTEIN"/>
    <property type="match status" value="1"/>
</dbReference>
<dbReference type="InterPro" id="IPR044085">
    <property type="entry name" value="MglB-like_PBP1"/>
</dbReference>
<dbReference type="InterPro" id="IPR025997">
    <property type="entry name" value="SBP_2_dom"/>
</dbReference>
<keyword evidence="2" id="KW-0813">Transport</keyword>
<evidence type="ECO:0000256" key="4">
    <source>
        <dbReference type="ARBA" id="ARBA00022723"/>
    </source>
</evidence>
<evidence type="ECO:0000256" key="7">
    <source>
        <dbReference type="ARBA" id="ARBA00022837"/>
    </source>
</evidence>
<feature type="domain" description="Periplasmic binding protein" evidence="11">
    <location>
        <begin position="37"/>
        <end position="315"/>
    </location>
</feature>
<evidence type="ECO:0000259" key="11">
    <source>
        <dbReference type="Pfam" id="PF13407"/>
    </source>
</evidence>
<dbReference type="GO" id="GO:0030288">
    <property type="term" value="C:outer membrane-bounded periplasmic space"/>
    <property type="evidence" value="ECO:0007669"/>
    <property type="project" value="TreeGrafter"/>
</dbReference>
<dbReference type="CDD" id="cd01539">
    <property type="entry name" value="PBP1_GGBP"/>
    <property type="match status" value="1"/>
</dbReference>